<dbReference type="EMBL" id="LLYB01000132">
    <property type="protein sequence ID" value="KRR16029.1"/>
    <property type="molecule type" value="Genomic_DNA"/>
</dbReference>
<dbReference type="RefSeq" id="WP_057863114.1">
    <property type="nucleotide sequence ID" value="NZ_LLYB01000132.1"/>
</dbReference>
<reference evidence="1 2" key="1">
    <citation type="submission" date="2014-03" db="EMBL/GenBank/DDBJ databases">
        <title>Bradyrhizobium valentinum sp. nov., isolated from effective nodules of Lupinus mariae-josephae, a lupine endemic of basic-lime soils in Eastern Spain.</title>
        <authorList>
            <person name="Duran D."/>
            <person name="Rey L."/>
            <person name="Navarro A."/>
            <person name="Busquets A."/>
            <person name="Imperial J."/>
            <person name="Ruiz-Argueso T."/>
        </authorList>
    </citation>
    <scope>NUCLEOTIDE SEQUENCE [LARGE SCALE GENOMIC DNA]</scope>
    <source>
        <strain evidence="1 2">CCBAU 23086</strain>
    </source>
</reference>
<gene>
    <name evidence="1" type="ORF">CQ14_38710</name>
</gene>
<organism evidence="1 2">
    <name type="scientific">Bradyrhizobium lablabi</name>
    <dbReference type="NCBI Taxonomy" id="722472"/>
    <lineage>
        <taxon>Bacteria</taxon>
        <taxon>Pseudomonadati</taxon>
        <taxon>Pseudomonadota</taxon>
        <taxon>Alphaproteobacteria</taxon>
        <taxon>Hyphomicrobiales</taxon>
        <taxon>Nitrobacteraceae</taxon>
        <taxon>Bradyrhizobium</taxon>
    </lineage>
</organism>
<proteinExistence type="predicted"/>
<dbReference type="AlphaFoldDB" id="A0A0R3MEG9"/>
<protein>
    <recommendedName>
        <fullName evidence="3">Holliday junction resolvasome RuvABC endonuclease subunit</fullName>
    </recommendedName>
</protein>
<dbReference type="OrthoDB" id="7030180at2"/>
<accession>A0A0R3MEG9</accession>
<sequence>MADRWLGVVVSGDKVILVDAEVDGDNPLVLQSDQTWALQKGDRSEAYATISQQIADYVKAHSIKKVVMKESAVSGGAATKALLQSAELRGAVMAALGGIVPVDCKSKASISKTFGERNVDEYVKDNEFWKKEVAGVDLRIGSREAVMVMLAARKDQ</sequence>
<comment type="caution">
    <text evidence="1">The sequence shown here is derived from an EMBL/GenBank/DDBJ whole genome shotgun (WGS) entry which is preliminary data.</text>
</comment>
<name>A0A0R3MEG9_9BRAD</name>
<dbReference type="Proteomes" id="UP000051660">
    <property type="component" value="Unassembled WGS sequence"/>
</dbReference>
<evidence type="ECO:0000313" key="2">
    <source>
        <dbReference type="Proteomes" id="UP000051660"/>
    </source>
</evidence>
<evidence type="ECO:0008006" key="3">
    <source>
        <dbReference type="Google" id="ProtNLM"/>
    </source>
</evidence>
<evidence type="ECO:0000313" key="1">
    <source>
        <dbReference type="EMBL" id="KRR16029.1"/>
    </source>
</evidence>